<evidence type="ECO:0000256" key="3">
    <source>
        <dbReference type="ARBA" id="ARBA00023163"/>
    </source>
</evidence>
<dbReference type="InterPro" id="IPR035965">
    <property type="entry name" value="PAS-like_dom_sf"/>
</dbReference>
<accession>A0ABT3SUU1</accession>
<organism evidence="5 6">
    <name type="scientific">Candidatus Seongchinamella marina</name>
    <dbReference type="NCBI Taxonomy" id="2518990"/>
    <lineage>
        <taxon>Bacteria</taxon>
        <taxon>Pseudomonadati</taxon>
        <taxon>Pseudomonadota</taxon>
        <taxon>Gammaproteobacteria</taxon>
        <taxon>Cellvibrionales</taxon>
        <taxon>Halieaceae</taxon>
        <taxon>Seongchinamella</taxon>
    </lineage>
</organism>
<protein>
    <submittedName>
        <fullName evidence="5">AraC family transcriptional regulator</fullName>
    </submittedName>
</protein>
<dbReference type="PROSITE" id="PS00041">
    <property type="entry name" value="HTH_ARAC_FAMILY_1"/>
    <property type="match status" value="1"/>
</dbReference>
<dbReference type="RefSeq" id="WP_279252038.1">
    <property type="nucleotide sequence ID" value="NZ_SHNP01000002.1"/>
</dbReference>
<dbReference type="Gene3D" id="3.30.450.20">
    <property type="entry name" value="PAS domain"/>
    <property type="match status" value="1"/>
</dbReference>
<evidence type="ECO:0000313" key="6">
    <source>
        <dbReference type="Proteomes" id="UP001143307"/>
    </source>
</evidence>
<dbReference type="SUPFAM" id="SSF55785">
    <property type="entry name" value="PYP-like sensor domain (PAS domain)"/>
    <property type="match status" value="1"/>
</dbReference>
<dbReference type="InterPro" id="IPR018062">
    <property type="entry name" value="HTH_AraC-typ_CS"/>
</dbReference>
<dbReference type="SMART" id="SM00342">
    <property type="entry name" value="HTH_ARAC"/>
    <property type="match status" value="1"/>
</dbReference>
<dbReference type="EMBL" id="SHNP01000002">
    <property type="protein sequence ID" value="MCX2973079.1"/>
    <property type="molecule type" value="Genomic_DNA"/>
</dbReference>
<dbReference type="SUPFAM" id="SSF46689">
    <property type="entry name" value="Homeodomain-like"/>
    <property type="match status" value="2"/>
</dbReference>
<dbReference type="InterPro" id="IPR013656">
    <property type="entry name" value="PAS_4"/>
</dbReference>
<reference evidence="5" key="1">
    <citation type="submission" date="2019-02" db="EMBL/GenBank/DDBJ databases">
        <authorList>
            <person name="Li S.-H."/>
        </authorList>
    </citation>
    <scope>NUCLEOTIDE SEQUENCE</scope>
    <source>
        <strain evidence="5">IMCC8485</strain>
    </source>
</reference>
<dbReference type="PROSITE" id="PS01124">
    <property type="entry name" value="HTH_ARAC_FAMILY_2"/>
    <property type="match status" value="1"/>
</dbReference>
<proteinExistence type="predicted"/>
<dbReference type="InterPro" id="IPR009057">
    <property type="entry name" value="Homeodomain-like_sf"/>
</dbReference>
<evidence type="ECO:0000259" key="4">
    <source>
        <dbReference type="PROSITE" id="PS01124"/>
    </source>
</evidence>
<gene>
    <name evidence="5" type="ORF">EYC87_05695</name>
</gene>
<keyword evidence="2" id="KW-0238">DNA-binding</keyword>
<keyword evidence="3" id="KW-0804">Transcription</keyword>
<dbReference type="Pfam" id="PF12833">
    <property type="entry name" value="HTH_18"/>
    <property type="match status" value="1"/>
</dbReference>
<keyword evidence="6" id="KW-1185">Reference proteome</keyword>
<dbReference type="InterPro" id="IPR018060">
    <property type="entry name" value="HTH_AraC"/>
</dbReference>
<comment type="caution">
    <text evidence="5">The sequence shown here is derived from an EMBL/GenBank/DDBJ whole genome shotgun (WGS) entry which is preliminary data.</text>
</comment>
<keyword evidence="1" id="KW-0805">Transcription regulation</keyword>
<evidence type="ECO:0000313" key="5">
    <source>
        <dbReference type="EMBL" id="MCX2973079.1"/>
    </source>
</evidence>
<dbReference type="PANTHER" id="PTHR43280">
    <property type="entry name" value="ARAC-FAMILY TRANSCRIPTIONAL REGULATOR"/>
    <property type="match status" value="1"/>
</dbReference>
<name>A0ABT3SUU1_9GAMM</name>
<dbReference type="Gene3D" id="1.10.10.60">
    <property type="entry name" value="Homeodomain-like"/>
    <property type="match status" value="2"/>
</dbReference>
<evidence type="ECO:0000256" key="2">
    <source>
        <dbReference type="ARBA" id="ARBA00023125"/>
    </source>
</evidence>
<evidence type="ECO:0000256" key="1">
    <source>
        <dbReference type="ARBA" id="ARBA00023015"/>
    </source>
</evidence>
<sequence length="238" mass="26896">MTKLVFNSLSGLAQSFATLDLIPDTHAWVKDRSGRFTYGNSLFCQRFGFQDSSALNGKTDYDLAPADMAERYRSDDDSALKGVVITDRLELIGGAASVEWFLTSKWPIYNSADDIIGSFAISRHLNRSEDKAIPFRELSAPINYIRQHFAAEISMADLARASNLSISALERRFRKHLDKTPHQYLNEVRLQHAHKLLVTSDKAIGTIAIDTGFCDHSHFTRAYKKHFGTAPRDNRTRR</sequence>
<feature type="domain" description="HTH araC/xylS-type" evidence="4">
    <location>
        <begin position="139"/>
        <end position="237"/>
    </location>
</feature>
<dbReference type="PANTHER" id="PTHR43280:SF28">
    <property type="entry name" value="HTH-TYPE TRANSCRIPTIONAL ACTIVATOR RHAS"/>
    <property type="match status" value="1"/>
</dbReference>
<dbReference type="Proteomes" id="UP001143307">
    <property type="component" value="Unassembled WGS sequence"/>
</dbReference>
<dbReference type="Pfam" id="PF08448">
    <property type="entry name" value="PAS_4"/>
    <property type="match status" value="1"/>
</dbReference>